<evidence type="ECO:0000256" key="1">
    <source>
        <dbReference type="SAM" id="Coils"/>
    </source>
</evidence>
<proteinExistence type="predicted"/>
<feature type="chain" id="PRO_5045738251" description="Peptidase S74 domain-containing protein" evidence="2">
    <location>
        <begin position="37"/>
        <end position="393"/>
    </location>
</feature>
<organism evidence="3 4">
    <name type="scientific">Chryseobacterium cucumeris</name>
    <dbReference type="NCBI Taxonomy" id="1813611"/>
    <lineage>
        <taxon>Bacteria</taxon>
        <taxon>Pseudomonadati</taxon>
        <taxon>Bacteroidota</taxon>
        <taxon>Flavobacteriia</taxon>
        <taxon>Flavobacteriales</taxon>
        <taxon>Weeksellaceae</taxon>
        <taxon>Chryseobacterium group</taxon>
        <taxon>Chryseobacterium</taxon>
    </lineage>
</organism>
<dbReference type="EMBL" id="RJTW01000012">
    <property type="protein sequence ID" value="ROH86559.1"/>
    <property type="molecule type" value="Genomic_DNA"/>
</dbReference>
<reference evidence="3 4" key="1">
    <citation type="submission" date="2018-11" db="EMBL/GenBank/DDBJ databases">
        <title>Proposal to divide the Flavobacteriaceae and reorganize its genera based on Amino Acid Identity values calculated from whole genome sequences.</title>
        <authorList>
            <person name="Nicholson A.C."/>
            <person name="Gulvik C.A."/>
            <person name="Whitney A.M."/>
            <person name="Humrighouse B.W."/>
            <person name="Bell M."/>
            <person name="Holmes B."/>
            <person name="Steigerwalt A."/>
            <person name="Villarma A."/>
            <person name="Sheth M."/>
            <person name="Batra D."/>
            <person name="Pryor J."/>
            <person name="Bernardet J.-F."/>
            <person name="Hugo C."/>
            <person name="Kampfer P."/>
            <person name="Newman J."/>
            <person name="Mcquiston J.R."/>
        </authorList>
    </citation>
    <scope>NUCLEOTIDE SEQUENCE [LARGE SCALE GENOMIC DNA]</scope>
    <source>
        <strain evidence="3 4">G0235</strain>
    </source>
</reference>
<name>A0ABX9X3R1_9FLAO</name>
<accession>A0ABX9X3R1</accession>
<evidence type="ECO:0000313" key="4">
    <source>
        <dbReference type="Proteomes" id="UP000281899"/>
    </source>
</evidence>
<feature type="signal peptide" evidence="2">
    <location>
        <begin position="1"/>
        <end position="36"/>
    </location>
</feature>
<keyword evidence="2" id="KW-0732">Signal</keyword>
<keyword evidence="1" id="KW-0175">Coiled coil</keyword>
<protein>
    <recommendedName>
        <fullName evidence="5">Peptidase S74 domain-containing protein</fullName>
    </recommendedName>
</protein>
<evidence type="ECO:0000256" key="2">
    <source>
        <dbReference type="SAM" id="SignalP"/>
    </source>
</evidence>
<keyword evidence="4" id="KW-1185">Reference proteome</keyword>
<evidence type="ECO:0000313" key="3">
    <source>
        <dbReference type="EMBL" id="ROH86559.1"/>
    </source>
</evidence>
<feature type="coiled-coil region" evidence="1">
    <location>
        <begin position="361"/>
        <end position="388"/>
    </location>
</feature>
<gene>
    <name evidence="3" type="ORF">EGI15_22225</name>
</gene>
<dbReference type="Proteomes" id="UP000281899">
    <property type="component" value="Unassembled WGS sequence"/>
</dbReference>
<sequence length="393" mass="42568">MFFTSKSLNTKIKIMRKNLTTLLTAVLLVTSAGIFAQTAGVGIDTTTPNSTLDVNGKLGVTDIDGLQAPRLTRAQLSAKGDALYGANQKGALIYITDISAGDNTGPRVNINDVGYYYFDGTIWQKLINNFSNLYNADGTLTSKRTVTQNGKDLKFVNQQTTTINNSVGLGIVQDSGTGTRSSMGFSNGGNYSLFIYCDTNSESQISATGNSTGLSIGTGFTNSPTGINFVTTPVAGANGSAQVSIEPNGDTFFVKNVGVGYSTTTFAPGEKLKVSGSITTATTTYPDYVFDKYYNGKSLLNSKYKFLNIYDTEKFIKENNHLPGVTSINDLAKTENGLYSFNLSELSTQTLEKVEELYLHVIKQQAQIDAQKEQINKLLDLTQKLQRKIKSRK</sequence>
<evidence type="ECO:0008006" key="5">
    <source>
        <dbReference type="Google" id="ProtNLM"/>
    </source>
</evidence>
<comment type="caution">
    <text evidence="3">The sequence shown here is derived from an EMBL/GenBank/DDBJ whole genome shotgun (WGS) entry which is preliminary data.</text>
</comment>